<organism evidence="2 3">
    <name type="scientific">Hyaloscypha hepaticicola</name>
    <dbReference type="NCBI Taxonomy" id="2082293"/>
    <lineage>
        <taxon>Eukaryota</taxon>
        <taxon>Fungi</taxon>
        <taxon>Dikarya</taxon>
        <taxon>Ascomycota</taxon>
        <taxon>Pezizomycotina</taxon>
        <taxon>Leotiomycetes</taxon>
        <taxon>Helotiales</taxon>
        <taxon>Hyaloscyphaceae</taxon>
        <taxon>Hyaloscypha</taxon>
    </lineage>
</organism>
<dbReference type="Proteomes" id="UP000235672">
    <property type="component" value="Unassembled WGS sequence"/>
</dbReference>
<sequence>MLLLLSLGKATWSGCGAHVPSVMDGIPEKERCSCEPKIEREGKKYPPQGMNPLVSALSGAVGGLWGLVSGGGGKKSEAGEGKGKGEL</sequence>
<proteinExistence type="predicted"/>
<feature type="signal peptide" evidence="1">
    <location>
        <begin position="1"/>
        <end position="17"/>
    </location>
</feature>
<evidence type="ECO:0000256" key="1">
    <source>
        <dbReference type="SAM" id="SignalP"/>
    </source>
</evidence>
<name>A0A2J6Q1Q7_9HELO</name>
<keyword evidence="1" id="KW-0732">Signal</keyword>
<protein>
    <submittedName>
        <fullName evidence="2">Uncharacterized protein</fullName>
    </submittedName>
</protein>
<dbReference type="EMBL" id="KZ613486">
    <property type="protein sequence ID" value="PMD20202.1"/>
    <property type="molecule type" value="Genomic_DNA"/>
</dbReference>
<feature type="chain" id="PRO_5014380163" evidence="1">
    <location>
        <begin position="18"/>
        <end position="87"/>
    </location>
</feature>
<evidence type="ECO:0000313" key="2">
    <source>
        <dbReference type="EMBL" id="PMD20202.1"/>
    </source>
</evidence>
<reference evidence="2 3" key="1">
    <citation type="submission" date="2016-05" db="EMBL/GenBank/DDBJ databases">
        <title>A degradative enzymes factory behind the ericoid mycorrhizal symbiosis.</title>
        <authorList>
            <consortium name="DOE Joint Genome Institute"/>
            <person name="Martino E."/>
            <person name="Morin E."/>
            <person name="Grelet G."/>
            <person name="Kuo A."/>
            <person name="Kohler A."/>
            <person name="Daghino S."/>
            <person name="Barry K."/>
            <person name="Choi C."/>
            <person name="Cichocki N."/>
            <person name="Clum A."/>
            <person name="Copeland A."/>
            <person name="Hainaut M."/>
            <person name="Haridas S."/>
            <person name="Labutti K."/>
            <person name="Lindquist E."/>
            <person name="Lipzen A."/>
            <person name="Khouja H.-R."/>
            <person name="Murat C."/>
            <person name="Ohm R."/>
            <person name="Olson A."/>
            <person name="Spatafora J."/>
            <person name="Veneault-Fourrey C."/>
            <person name="Henrissat B."/>
            <person name="Grigoriev I."/>
            <person name="Martin F."/>
            <person name="Perotto S."/>
        </authorList>
    </citation>
    <scope>NUCLEOTIDE SEQUENCE [LARGE SCALE GENOMIC DNA]</scope>
    <source>
        <strain evidence="2 3">UAMH 7357</strain>
    </source>
</reference>
<dbReference type="PANTHER" id="PTHR34724:SF2">
    <property type="entry name" value="OS12G0596101 PROTEIN"/>
    <property type="match status" value="1"/>
</dbReference>
<dbReference type="PANTHER" id="PTHR34724">
    <property type="entry name" value="OS12G0596101 PROTEIN"/>
    <property type="match status" value="1"/>
</dbReference>
<keyword evidence="3" id="KW-1185">Reference proteome</keyword>
<evidence type="ECO:0000313" key="3">
    <source>
        <dbReference type="Proteomes" id="UP000235672"/>
    </source>
</evidence>
<dbReference type="OrthoDB" id="88410at2759"/>
<accession>A0A2J6Q1Q7</accession>
<dbReference type="AlphaFoldDB" id="A0A2J6Q1Q7"/>
<gene>
    <name evidence="2" type="ORF">NA56DRAFT_187291</name>
</gene>